<dbReference type="OrthoDB" id="77368at2759"/>
<evidence type="ECO:0000256" key="1">
    <source>
        <dbReference type="ARBA" id="ARBA00022723"/>
    </source>
</evidence>
<dbReference type="InterPro" id="IPR002893">
    <property type="entry name" value="Znf_MYND"/>
</dbReference>
<evidence type="ECO:0000259" key="7">
    <source>
        <dbReference type="PROSITE" id="PS50865"/>
    </source>
</evidence>
<dbReference type="GO" id="GO:0008276">
    <property type="term" value="F:protein methyltransferase activity"/>
    <property type="evidence" value="ECO:0007669"/>
    <property type="project" value="UniProtKB-ARBA"/>
</dbReference>
<dbReference type="Proteomes" id="UP000502823">
    <property type="component" value="Unassembled WGS sequence"/>
</dbReference>
<dbReference type="InterPro" id="IPR046341">
    <property type="entry name" value="SET_dom_sf"/>
</dbReference>
<keyword evidence="1" id="KW-0479">Metal-binding</keyword>
<keyword evidence="2 4" id="KW-0863">Zinc-finger</keyword>
<dbReference type="SUPFAM" id="SSF82199">
    <property type="entry name" value="SET domain"/>
    <property type="match status" value="1"/>
</dbReference>
<dbReference type="PROSITE" id="PS50280">
    <property type="entry name" value="SET"/>
    <property type="match status" value="1"/>
</dbReference>
<dbReference type="Pfam" id="PF01753">
    <property type="entry name" value="zf-MYND"/>
    <property type="match status" value="1"/>
</dbReference>
<dbReference type="Pfam" id="PF00856">
    <property type="entry name" value="SET"/>
    <property type="match status" value="1"/>
</dbReference>
<dbReference type="GO" id="GO:0008757">
    <property type="term" value="F:S-adenosylmethionine-dependent methyltransferase activity"/>
    <property type="evidence" value="ECO:0007669"/>
    <property type="project" value="UniProtKB-ARBA"/>
</dbReference>
<keyword evidence="3" id="KW-0862">Zinc</keyword>
<dbReference type="Gene3D" id="2.170.270.10">
    <property type="entry name" value="SET domain"/>
    <property type="match status" value="1"/>
</dbReference>
<dbReference type="InterPro" id="IPR001214">
    <property type="entry name" value="SET_dom"/>
</dbReference>
<feature type="region of interest" description="Disordered" evidence="5">
    <location>
        <begin position="548"/>
        <end position="574"/>
    </location>
</feature>
<accession>A0A6L2Q3H5</accession>
<dbReference type="SUPFAM" id="SSF144232">
    <property type="entry name" value="HIT/MYND zinc finger-like"/>
    <property type="match status" value="1"/>
</dbReference>
<organism evidence="8 9">
    <name type="scientific">Coptotermes formosanus</name>
    <name type="common">Formosan subterranean termite</name>
    <dbReference type="NCBI Taxonomy" id="36987"/>
    <lineage>
        <taxon>Eukaryota</taxon>
        <taxon>Metazoa</taxon>
        <taxon>Ecdysozoa</taxon>
        <taxon>Arthropoda</taxon>
        <taxon>Hexapoda</taxon>
        <taxon>Insecta</taxon>
        <taxon>Pterygota</taxon>
        <taxon>Neoptera</taxon>
        <taxon>Polyneoptera</taxon>
        <taxon>Dictyoptera</taxon>
        <taxon>Blattodea</taxon>
        <taxon>Blattoidea</taxon>
        <taxon>Termitoidae</taxon>
        <taxon>Rhinotermitidae</taxon>
        <taxon>Coptotermes</taxon>
    </lineage>
</organism>
<feature type="domain" description="SET" evidence="6">
    <location>
        <begin position="44"/>
        <end position="285"/>
    </location>
</feature>
<dbReference type="GO" id="GO:0008270">
    <property type="term" value="F:zinc ion binding"/>
    <property type="evidence" value="ECO:0007669"/>
    <property type="project" value="UniProtKB-KW"/>
</dbReference>
<reference evidence="9" key="1">
    <citation type="submission" date="2020-01" db="EMBL/GenBank/DDBJ databases">
        <title>Draft genome sequence of the Termite Coptotermes fromosanus.</title>
        <authorList>
            <person name="Itakura S."/>
            <person name="Yosikawa Y."/>
            <person name="Umezawa K."/>
        </authorList>
    </citation>
    <scope>NUCLEOTIDE SEQUENCE [LARGE SCALE GENOMIC DNA]</scope>
</reference>
<feature type="domain" description="MYND-type" evidence="7">
    <location>
        <begin position="7"/>
        <end position="43"/>
    </location>
</feature>
<evidence type="ECO:0000256" key="2">
    <source>
        <dbReference type="ARBA" id="ARBA00022771"/>
    </source>
</evidence>
<dbReference type="Gene3D" id="6.10.140.2220">
    <property type="match status" value="2"/>
</dbReference>
<keyword evidence="9" id="KW-1185">Reference proteome</keyword>
<dbReference type="PANTHER" id="PTHR46455">
    <property type="entry name" value="SET AND MYND DOMAIN CONTAINING, ARTHROPOD-SPECIFIC, MEMBER 4, ISOFORM A"/>
    <property type="match status" value="1"/>
</dbReference>
<dbReference type="PANTHER" id="PTHR46455:SF6">
    <property type="entry name" value="RE22408P-RELATED"/>
    <property type="match status" value="1"/>
</dbReference>
<sequence>MVPGDRCAVCEGTVSVLCSQCGTVGYCGPEHRKDHWPEHKTLCTPYCIQRSEKLGRYLVASRDIKAGELILKEKPLVVGPRVDSAPICVACYQPFPLHQQPRCSVCLVAPVCGVHCERNGRHTSTECNILKEAAKKYSLTLSDNSQIVLPLRCLLQLRNSPTDPNWVSFLEMESHVEKRRDTLIWRDHQLNVVDVLRENGLLTSVEDADFVQKICGILDVNSFEVRGPPSKSGQTEKLRGIYLRASLMAHDCVANTHLAVDDDFEMSIHASVPITRGHPIYFNYTSAMQGTWNRQMHLREGKYFDCTCRRCSDPTELGTHMSSLRCVRCYKGFIISTNPIGTLTPKQGSQQVEAVSAGTYWECNKCKHRYHSNLIRTTVSQARCLLDGVDRSDIRATEYLLRRLLRTFPPQHFVILELKQTLVAAYRDTILRDPNPTRKILNRKTELCRDMLPVLQVVEPGISRLRGIALYELQDPIVTLALREMQAGDFSQDLLKRLKEAEGYLREAVTQLLYEPTHSAEGQLGRVAMQDLQRLRYSIQRAEIMMAENGRDHRGLSTAKSEISKKRGGRKRKT</sequence>
<evidence type="ECO:0000313" key="8">
    <source>
        <dbReference type="EMBL" id="GFG37305.1"/>
    </source>
</evidence>
<proteinExistence type="predicted"/>
<dbReference type="InParanoid" id="A0A6L2Q3H5"/>
<dbReference type="AlphaFoldDB" id="A0A6L2Q3H5"/>
<dbReference type="Gene3D" id="1.10.220.160">
    <property type="match status" value="1"/>
</dbReference>
<comment type="caution">
    <text evidence="8">The sequence shown here is derived from an EMBL/GenBank/DDBJ whole genome shotgun (WGS) entry which is preliminary data.</text>
</comment>
<dbReference type="InterPro" id="IPR053010">
    <property type="entry name" value="SET_SmydA-8"/>
</dbReference>
<dbReference type="GO" id="GO:0008170">
    <property type="term" value="F:N-methyltransferase activity"/>
    <property type="evidence" value="ECO:0007669"/>
    <property type="project" value="UniProtKB-ARBA"/>
</dbReference>
<dbReference type="PROSITE" id="PS01360">
    <property type="entry name" value="ZF_MYND_1"/>
    <property type="match status" value="1"/>
</dbReference>
<evidence type="ECO:0000259" key="6">
    <source>
        <dbReference type="PROSITE" id="PS50280"/>
    </source>
</evidence>
<evidence type="ECO:0000313" key="9">
    <source>
        <dbReference type="Proteomes" id="UP000502823"/>
    </source>
</evidence>
<name>A0A6L2Q3H5_COPFO</name>
<evidence type="ECO:0000256" key="3">
    <source>
        <dbReference type="ARBA" id="ARBA00022833"/>
    </source>
</evidence>
<dbReference type="EMBL" id="BLKM01009550">
    <property type="protein sequence ID" value="GFG37305.1"/>
    <property type="molecule type" value="Genomic_DNA"/>
</dbReference>
<gene>
    <name evidence="8" type="ORF">Cfor_05325</name>
</gene>
<dbReference type="PROSITE" id="PS50865">
    <property type="entry name" value="ZF_MYND_2"/>
    <property type="match status" value="1"/>
</dbReference>
<evidence type="ECO:0000256" key="4">
    <source>
        <dbReference type="PROSITE-ProRule" id="PRU00134"/>
    </source>
</evidence>
<dbReference type="CDD" id="cd20071">
    <property type="entry name" value="SET_SMYD"/>
    <property type="match status" value="1"/>
</dbReference>
<evidence type="ECO:0008006" key="10">
    <source>
        <dbReference type="Google" id="ProtNLM"/>
    </source>
</evidence>
<evidence type="ECO:0000256" key="5">
    <source>
        <dbReference type="SAM" id="MobiDB-lite"/>
    </source>
</evidence>
<protein>
    <recommendedName>
        <fullName evidence="10">MYND-type domain-containing protein</fullName>
    </recommendedName>
</protein>